<dbReference type="Proteomes" id="UP000182063">
    <property type="component" value="Chromosome"/>
</dbReference>
<dbReference type="EMBL" id="CP018221">
    <property type="protein sequence ID" value="API57930.1"/>
    <property type="molecule type" value="Genomic_DNA"/>
</dbReference>
<dbReference type="Pfam" id="PF13578">
    <property type="entry name" value="Methyltransf_24"/>
    <property type="match status" value="1"/>
</dbReference>
<keyword evidence="2" id="KW-1185">Reference proteome</keyword>
<protein>
    <recommendedName>
        <fullName evidence="3">Class I SAM-dependent methyltransferase</fullName>
    </recommendedName>
</protein>
<evidence type="ECO:0000313" key="2">
    <source>
        <dbReference type="Proteomes" id="UP000182063"/>
    </source>
</evidence>
<evidence type="ECO:0008006" key="3">
    <source>
        <dbReference type="Google" id="ProtNLM"/>
    </source>
</evidence>
<reference evidence="2" key="1">
    <citation type="submission" date="2016-11" db="EMBL/GenBank/DDBJ databases">
        <title>Complete Genome Sequence of alachlor-degrading Sphingomonas sp. strain JJ-A5.</title>
        <authorList>
            <person name="Lee H."/>
            <person name="Ka J.-O."/>
        </authorList>
    </citation>
    <scope>NUCLEOTIDE SEQUENCE [LARGE SCALE GENOMIC DNA]</scope>
    <source>
        <strain evidence="2">JJ-A5</strain>
    </source>
</reference>
<dbReference type="Gene3D" id="3.40.50.150">
    <property type="entry name" value="Vaccinia Virus protein VP39"/>
    <property type="match status" value="1"/>
</dbReference>
<sequence length="242" mass="26486">MTSAALSLVPPLLERVGAVGLAGIVTWPFLLNGLLPRYFPELDRKPEDRLRALLGAGGPHLPTLSGWVADARMLLLLARYTLSRSPRTVVEFGSGVSTLVAAECLRRKGGGSIITHDHHSSFAAETAQRLRALGLEADVRSVPLCPLIAARNGWGGAWYDTEELPSRIDLLIVDGPPWFLHPMARGNAASLFSRIPRGGAVLLDDAYRPGERLVGARWRREYPDFDFRLLPTRKGALLGVRR</sequence>
<organism evidence="1 2">
    <name type="scientific">Tardibacter chloracetimidivorans</name>
    <dbReference type="NCBI Taxonomy" id="1921510"/>
    <lineage>
        <taxon>Bacteria</taxon>
        <taxon>Pseudomonadati</taxon>
        <taxon>Pseudomonadota</taxon>
        <taxon>Alphaproteobacteria</taxon>
        <taxon>Sphingomonadales</taxon>
        <taxon>Sphingomonadaceae</taxon>
        <taxon>Tardibacter</taxon>
    </lineage>
</organism>
<dbReference type="AlphaFoldDB" id="A0A1L3ZQN5"/>
<evidence type="ECO:0000313" key="1">
    <source>
        <dbReference type="EMBL" id="API57930.1"/>
    </source>
</evidence>
<dbReference type="RefSeq" id="WP_072595506.1">
    <property type="nucleotide sequence ID" value="NZ_CP018221.1"/>
</dbReference>
<gene>
    <name evidence="1" type="ORF">BSL82_00290</name>
</gene>
<dbReference type="KEGG" id="sphj:BSL82_00290"/>
<name>A0A1L3ZQN5_9SPHN</name>
<proteinExistence type="predicted"/>
<dbReference type="SUPFAM" id="SSF53335">
    <property type="entry name" value="S-adenosyl-L-methionine-dependent methyltransferases"/>
    <property type="match status" value="1"/>
</dbReference>
<accession>A0A1L3ZQN5</accession>
<dbReference type="OrthoDB" id="823440at2"/>
<dbReference type="STRING" id="1921510.BSL82_00290"/>
<dbReference type="InterPro" id="IPR029063">
    <property type="entry name" value="SAM-dependent_MTases_sf"/>
</dbReference>